<protein>
    <submittedName>
        <fullName evidence="6">Putative transporter C1683.12-like protein 20</fullName>
    </submittedName>
</protein>
<evidence type="ECO:0000313" key="7">
    <source>
        <dbReference type="Proteomes" id="UP000186583"/>
    </source>
</evidence>
<comment type="caution">
    <text evidence="6">The sequence shown here is derived from an EMBL/GenBank/DDBJ whole genome shotgun (WGS) entry which is preliminary data.</text>
</comment>
<evidence type="ECO:0000256" key="5">
    <source>
        <dbReference type="ARBA" id="ARBA00023136"/>
    </source>
</evidence>
<dbReference type="EMBL" id="MPGH01000104">
    <property type="protein sequence ID" value="OLN87148.1"/>
    <property type="molecule type" value="Genomic_DNA"/>
</dbReference>
<dbReference type="PANTHER" id="PTHR43791:SF13">
    <property type="entry name" value="MAJOR FACILITATOR SUPERFAMILY (MFS) PROFILE DOMAIN-CONTAINING PROTEIN"/>
    <property type="match status" value="1"/>
</dbReference>
<keyword evidence="5" id="KW-0472">Membrane</keyword>
<dbReference type="Proteomes" id="UP000186583">
    <property type="component" value="Unassembled WGS sequence"/>
</dbReference>
<dbReference type="STRING" id="708187.A0A1Q8RS39"/>
<dbReference type="InterPro" id="IPR036259">
    <property type="entry name" value="MFS_trans_sf"/>
</dbReference>
<organism evidence="6 7">
    <name type="scientific">Colletotrichum chlorophyti</name>
    <dbReference type="NCBI Taxonomy" id="708187"/>
    <lineage>
        <taxon>Eukaryota</taxon>
        <taxon>Fungi</taxon>
        <taxon>Dikarya</taxon>
        <taxon>Ascomycota</taxon>
        <taxon>Pezizomycotina</taxon>
        <taxon>Sordariomycetes</taxon>
        <taxon>Hypocreomycetidae</taxon>
        <taxon>Glomerellales</taxon>
        <taxon>Glomerellaceae</taxon>
        <taxon>Colletotrichum</taxon>
    </lineage>
</organism>
<evidence type="ECO:0000256" key="2">
    <source>
        <dbReference type="ARBA" id="ARBA00022448"/>
    </source>
</evidence>
<dbReference type="GO" id="GO:0016020">
    <property type="term" value="C:membrane"/>
    <property type="evidence" value="ECO:0007669"/>
    <property type="project" value="UniProtKB-SubCell"/>
</dbReference>
<sequence>MPGSSEPIRSSIDVKVDIELEETAPQRDPLLEDYDLIRDKTAEELKALDKSVIRKLDWNYLDRINVSNARLAGLQEDLRMSDTMWSAGISLFYVGYILSQVPANVIIAKASRESSSHAACWGGLA</sequence>
<dbReference type="OrthoDB" id="2250022at2759"/>
<evidence type="ECO:0000313" key="6">
    <source>
        <dbReference type="EMBL" id="OLN87148.1"/>
    </source>
</evidence>
<proteinExistence type="predicted"/>
<evidence type="ECO:0000256" key="1">
    <source>
        <dbReference type="ARBA" id="ARBA00004141"/>
    </source>
</evidence>
<keyword evidence="2" id="KW-0813">Transport</keyword>
<keyword evidence="7" id="KW-1185">Reference proteome</keyword>
<dbReference type="SUPFAM" id="SSF103473">
    <property type="entry name" value="MFS general substrate transporter"/>
    <property type="match status" value="1"/>
</dbReference>
<reference evidence="6 7" key="1">
    <citation type="submission" date="2016-11" db="EMBL/GenBank/DDBJ databases">
        <title>Draft Genome Assembly of Colletotrichum chlorophyti a pathogen of herbaceous plants.</title>
        <authorList>
            <person name="Gan P."/>
            <person name="Narusaka M."/>
            <person name="Tsushima A."/>
            <person name="Narusaka Y."/>
            <person name="Takano Y."/>
            <person name="Shirasu K."/>
        </authorList>
    </citation>
    <scope>NUCLEOTIDE SEQUENCE [LARGE SCALE GENOMIC DNA]</scope>
    <source>
        <strain evidence="6 7">NTL11</strain>
    </source>
</reference>
<evidence type="ECO:0000256" key="3">
    <source>
        <dbReference type="ARBA" id="ARBA00022692"/>
    </source>
</evidence>
<evidence type="ECO:0000256" key="4">
    <source>
        <dbReference type="ARBA" id="ARBA00022989"/>
    </source>
</evidence>
<dbReference type="AlphaFoldDB" id="A0A1Q8RS39"/>
<keyword evidence="3" id="KW-0812">Transmembrane</keyword>
<name>A0A1Q8RS39_9PEZI</name>
<comment type="subcellular location">
    <subcellularLocation>
        <location evidence="1">Membrane</location>
        <topology evidence="1">Multi-pass membrane protein</topology>
    </subcellularLocation>
</comment>
<dbReference type="GO" id="GO:0022857">
    <property type="term" value="F:transmembrane transporter activity"/>
    <property type="evidence" value="ECO:0007669"/>
    <property type="project" value="TreeGrafter"/>
</dbReference>
<keyword evidence="4" id="KW-1133">Transmembrane helix</keyword>
<gene>
    <name evidence="6" type="ORF">CCHL11_08967</name>
</gene>
<dbReference type="PANTHER" id="PTHR43791">
    <property type="entry name" value="PERMEASE-RELATED"/>
    <property type="match status" value="1"/>
</dbReference>
<accession>A0A1Q8RS39</accession>